<accession>A0ABY2CKR4</accession>
<comment type="subunit">
    <text evidence="8">Component of the lipopolysaccharide transport and assembly complex. The LptBFG transporter is composed of two ATP-binding proteins (LptB) and two transmembrane proteins (LptF and LptG).</text>
</comment>
<name>A0ABY2CKR4_METMH</name>
<feature type="transmembrane region" description="Helical" evidence="9">
    <location>
        <begin position="271"/>
        <end position="293"/>
    </location>
</feature>
<keyword evidence="11" id="KW-1185">Reference proteome</keyword>
<keyword evidence="4" id="KW-1003">Cell membrane</keyword>
<dbReference type="Proteomes" id="UP000295649">
    <property type="component" value="Unassembled WGS sequence"/>
</dbReference>
<feature type="transmembrane region" description="Helical" evidence="9">
    <location>
        <begin position="334"/>
        <end position="352"/>
    </location>
</feature>
<evidence type="ECO:0000256" key="5">
    <source>
        <dbReference type="ARBA" id="ARBA00022692"/>
    </source>
</evidence>
<evidence type="ECO:0000256" key="7">
    <source>
        <dbReference type="ARBA" id="ARBA00023136"/>
    </source>
</evidence>
<feature type="transmembrane region" description="Helical" evidence="9">
    <location>
        <begin position="61"/>
        <end position="82"/>
    </location>
</feature>
<sequence length="356" mass="39500">MINVLTIYIVKEVVKGSLIAVLLLLTLFNLFSFSDELKDLGQGGYGLKQILWFLTLTSPRVFYELVPSAALLGSLFVVGSMANNREIVAMRGAGLSIAWIIRTIMLAGLLLVSVAVAVGEFVAPSCERAAQLLKTTALHDGVVMRSQYGMWLREGNSFINVRKILDDGSLADVRIYDVDDTHKLNRITHAEHAQFLGDKQWRLESVKQSEINRQQIYAGTQAEQAWKSSIDSDLLKVAVVNSDNLSLYDLFMYIDFLKQNNQKSQSYELAFWSRLINPFVTFVMLMVSAPFVIGIGRGTSTGARIMMGIVIGMTFNIFDRIAGHVGLVYDINPMLMAMLPSALVFCGALIAVRRVS</sequence>
<dbReference type="NCBIfam" id="TIGR04408">
    <property type="entry name" value="LptG_lptG"/>
    <property type="match status" value="1"/>
</dbReference>
<evidence type="ECO:0000256" key="6">
    <source>
        <dbReference type="ARBA" id="ARBA00022989"/>
    </source>
</evidence>
<evidence type="ECO:0000313" key="10">
    <source>
        <dbReference type="EMBL" id="TCV82805.1"/>
    </source>
</evidence>
<keyword evidence="7 9" id="KW-0472">Membrane</keyword>
<comment type="caution">
    <text evidence="10">The sequence shown here is derived from an EMBL/GenBank/DDBJ whole genome shotgun (WGS) entry which is preliminary data.</text>
</comment>
<keyword evidence="5 9" id="KW-0812">Transmembrane</keyword>
<dbReference type="Pfam" id="PF03739">
    <property type="entry name" value="LptF_LptG"/>
    <property type="match status" value="1"/>
</dbReference>
<feature type="transmembrane region" description="Helical" evidence="9">
    <location>
        <begin position="94"/>
        <end position="118"/>
    </location>
</feature>
<proteinExistence type="inferred from homology"/>
<evidence type="ECO:0000313" key="11">
    <source>
        <dbReference type="Proteomes" id="UP000295649"/>
    </source>
</evidence>
<evidence type="ECO:0000256" key="1">
    <source>
        <dbReference type="ARBA" id="ARBA00002265"/>
    </source>
</evidence>
<feature type="transmembrane region" description="Helical" evidence="9">
    <location>
        <begin position="12"/>
        <end position="31"/>
    </location>
</feature>
<protein>
    <submittedName>
        <fullName evidence="10">Lipopolysaccharide export system permease protein</fullName>
    </submittedName>
</protein>
<dbReference type="InterPro" id="IPR030923">
    <property type="entry name" value="LptG"/>
</dbReference>
<evidence type="ECO:0000256" key="3">
    <source>
        <dbReference type="ARBA" id="ARBA00007725"/>
    </source>
</evidence>
<comment type="function">
    <text evidence="1">Part of the ABC transporter complex LptBFG involved in the translocation of lipopolysaccharide (LPS) from the inner membrane to the outer membrane.</text>
</comment>
<dbReference type="EMBL" id="SMCN01000011">
    <property type="protein sequence ID" value="TCV82805.1"/>
    <property type="molecule type" value="Genomic_DNA"/>
</dbReference>
<evidence type="ECO:0000256" key="2">
    <source>
        <dbReference type="ARBA" id="ARBA00004651"/>
    </source>
</evidence>
<evidence type="ECO:0000256" key="9">
    <source>
        <dbReference type="SAM" id="Phobius"/>
    </source>
</evidence>
<dbReference type="InterPro" id="IPR005495">
    <property type="entry name" value="LptG/LptF_permease"/>
</dbReference>
<dbReference type="PANTHER" id="PTHR33529:SF2">
    <property type="entry name" value="LIPOPOLYSACCHARIDE EXPORT SYSTEM PERMEASE PROTEIN LPTG"/>
    <property type="match status" value="1"/>
</dbReference>
<evidence type="ECO:0000256" key="8">
    <source>
        <dbReference type="ARBA" id="ARBA00026081"/>
    </source>
</evidence>
<gene>
    <name evidence="10" type="ORF">EDE11_11160</name>
</gene>
<evidence type="ECO:0000256" key="4">
    <source>
        <dbReference type="ARBA" id="ARBA00022475"/>
    </source>
</evidence>
<dbReference type="PANTHER" id="PTHR33529">
    <property type="entry name" value="SLR0882 PROTEIN-RELATED"/>
    <property type="match status" value="1"/>
</dbReference>
<feature type="transmembrane region" description="Helical" evidence="9">
    <location>
        <begin position="305"/>
        <end position="322"/>
    </location>
</feature>
<comment type="subcellular location">
    <subcellularLocation>
        <location evidence="2">Cell membrane</location>
        <topology evidence="2">Multi-pass membrane protein</topology>
    </subcellularLocation>
</comment>
<keyword evidence="6 9" id="KW-1133">Transmembrane helix</keyword>
<organism evidence="10 11">
    <name type="scientific">Methylomonas methanica</name>
    <dbReference type="NCBI Taxonomy" id="421"/>
    <lineage>
        <taxon>Bacteria</taxon>
        <taxon>Pseudomonadati</taxon>
        <taxon>Pseudomonadota</taxon>
        <taxon>Gammaproteobacteria</taxon>
        <taxon>Methylococcales</taxon>
        <taxon>Methylococcaceae</taxon>
        <taxon>Methylomonas</taxon>
    </lineage>
</organism>
<reference evidence="10 11" key="1">
    <citation type="submission" date="2019-03" db="EMBL/GenBank/DDBJ databases">
        <title>Systems level insights into methane cycling in arid and semi-arid ecosystems.</title>
        <authorList>
            <person name="Kalyuzhnaya M."/>
        </authorList>
    </citation>
    <scope>NUCLEOTIDE SEQUENCE [LARGE SCALE GENOMIC DNA]</scope>
    <source>
        <strain evidence="10 11">S-1</strain>
    </source>
</reference>
<comment type="similarity">
    <text evidence="3">Belongs to the LptF/LptG family.</text>
</comment>